<protein>
    <recommendedName>
        <fullName evidence="2">CUE domain-containing protein</fullName>
    </recommendedName>
</protein>
<accession>A0ABP0E8U6</accession>
<dbReference type="PANTHER" id="PTHR46535">
    <property type="entry name" value="NEDD4-BINDING PROTEIN 2"/>
    <property type="match status" value="1"/>
</dbReference>
<organism evidence="3 4">
    <name type="scientific">Sporothrix epigloea</name>
    <dbReference type="NCBI Taxonomy" id="1892477"/>
    <lineage>
        <taxon>Eukaryota</taxon>
        <taxon>Fungi</taxon>
        <taxon>Dikarya</taxon>
        <taxon>Ascomycota</taxon>
        <taxon>Pezizomycotina</taxon>
        <taxon>Sordariomycetes</taxon>
        <taxon>Sordariomycetidae</taxon>
        <taxon>Ophiostomatales</taxon>
        <taxon>Ophiostomataceae</taxon>
        <taxon>Sporothrix</taxon>
    </lineage>
</organism>
<sequence length="372" mass="41174">MGGKGKKKKAKARQETEDERLEQLVERFGKLVEESLIILIFREQGFQKANEVLTDLSRDVILEEATDFDPSGLQVTASNATLFTSESQSDQLPVHAPSLVMSMSEYGSESSTGSQSTSQSGTAWDGWSLDANDLPTDGSSTLAILREAFPTVKERDILRVLKEMRDDIDKASDVLLNLEHLELSGERAKGIDAFFRPEDEVLWNISKKKKSKNGSAQSARNGRSSLTLSYKLSNVGLDGADDIDNGSNFAKGGPTRAQREAVVRQSRQLQYGGNASDELVDKQSTDTKVDLHHVIVRDGVRIALERTRYWWANLGEDRIRKAREEPLQVVTGIGLHSPRGYSRMYSAVGAALIRDGWKVQPGQGHYYVSGKK</sequence>
<dbReference type="SUPFAM" id="SSF160443">
    <property type="entry name" value="SMR domain-like"/>
    <property type="match status" value="1"/>
</dbReference>
<dbReference type="InterPro" id="IPR052772">
    <property type="entry name" value="Endo/PolyKinase_Domain-Protein"/>
</dbReference>
<evidence type="ECO:0000256" key="1">
    <source>
        <dbReference type="SAM" id="MobiDB-lite"/>
    </source>
</evidence>
<dbReference type="InterPro" id="IPR003892">
    <property type="entry name" value="CUE"/>
</dbReference>
<dbReference type="Gene3D" id="3.30.1370.110">
    <property type="match status" value="1"/>
</dbReference>
<dbReference type="InterPro" id="IPR036063">
    <property type="entry name" value="Smr_dom_sf"/>
</dbReference>
<proteinExistence type="predicted"/>
<gene>
    <name evidence="3" type="ORF">SEPCBS57363_006724</name>
</gene>
<evidence type="ECO:0000313" key="3">
    <source>
        <dbReference type="EMBL" id="CAK7275507.1"/>
    </source>
</evidence>
<dbReference type="PROSITE" id="PS51140">
    <property type="entry name" value="CUE"/>
    <property type="match status" value="1"/>
</dbReference>
<dbReference type="CDD" id="cd14279">
    <property type="entry name" value="CUE"/>
    <property type="match status" value="1"/>
</dbReference>
<feature type="compositionally biased region" description="Low complexity" evidence="1">
    <location>
        <begin position="105"/>
        <end position="120"/>
    </location>
</feature>
<keyword evidence="4" id="KW-1185">Reference proteome</keyword>
<comment type="caution">
    <text evidence="3">The sequence shown here is derived from an EMBL/GenBank/DDBJ whole genome shotgun (WGS) entry which is preliminary data.</text>
</comment>
<dbReference type="EMBL" id="CAWUOM010000244">
    <property type="protein sequence ID" value="CAK7275507.1"/>
    <property type="molecule type" value="Genomic_DNA"/>
</dbReference>
<reference evidence="3 4" key="1">
    <citation type="submission" date="2024-01" db="EMBL/GenBank/DDBJ databases">
        <authorList>
            <person name="Allen C."/>
            <person name="Tagirdzhanova G."/>
        </authorList>
    </citation>
    <scope>NUCLEOTIDE SEQUENCE [LARGE SCALE GENOMIC DNA]</scope>
    <source>
        <strain evidence="3 4">CBS 573.63</strain>
    </source>
</reference>
<feature type="region of interest" description="Disordered" evidence="1">
    <location>
        <begin position="105"/>
        <end position="124"/>
    </location>
</feature>
<name>A0ABP0E8U6_9PEZI</name>
<evidence type="ECO:0000313" key="4">
    <source>
        <dbReference type="Proteomes" id="UP001642501"/>
    </source>
</evidence>
<feature type="domain" description="CUE" evidence="2">
    <location>
        <begin position="137"/>
        <end position="180"/>
    </location>
</feature>
<dbReference type="PANTHER" id="PTHR46535:SF1">
    <property type="entry name" value="NEDD4-BINDING PROTEIN 2"/>
    <property type="match status" value="1"/>
</dbReference>
<dbReference type="Proteomes" id="UP001642501">
    <property type="component" value="Unassembled WGS sequence"/>
</dbReference>
<evidence type="ECO:0000259" key="2">
    <source>
        <dbReference type="PROSITE" id="PS51140"/>
    </source>
</evidence>